<dbReference type="InterPro" id="IPR013517">
    <property type="entry name" value="FG-GAP"/>
</dbReference>
<dbReference type="RefSeq" id="WP_218587959.1">
    <property type="nucleotide sequence ID" value="NZ_FQUX01000014.1"/>
</dbReference>
<evidence type="ECO:0000313" key="2">
    <source>
        <dbReference type="EMBL" id="SHG13910.1"/>
    </source>
</evidence>
<organism evidence="2 3">
    <name type="scientific">Arenibacter palladensis</name>
    <dbReference type="NCBI Taxonomy" id="237373"/>
    <lineage>
        <taxon>Bacteria</taxon>
        <taxon>Pseudomonadati</taxon>
        <taxon>Bacteroidota</taxon>
        <taxon>Flavobacteriia</taxon>
        <taxon>Flavobacteriales</taxon>
        <taxon>Flavobacteriaceae</taxon>
        <taxon>Arenibacter</taxon>
    </lineage>
</organism>
<dbReference type="Gene3D" id="2.130.10.130">
    <property type="entry name" value="Integrin alpha, N-terminal"/>
    <property type="match status" value="2"/>
</dbReference>
<dbReference type="InterPro" id="IPR028994">
    <property type="entry name" value="Integrin_alpha_N"/>
</dbReference>
<dbReference type="EMBL" id="FQUX01000014">
    <property type="protein sequence ID" value="SHG13910.1"/>
    <property type="molecule type" value="Genomic_DNA"/>
</dbReference>
<sequence length="352" mass="39304">MKIASESFESVGVFDVNNDKIPDIVSGAFWYEGPDYTDRHSVNSPKRYGEYWDDFSTIPLDVNGDGRTDIISGGWFGKQLIWKENPGSEEKWPEHQIAITGSIETTRSWDIDGDGTLEIIPNTPKDSLVIYRLIKVGEDRGSGKFTAHRISGKNGHGLGFGDVNGDGRGDLIVHNGWLKAPMKPFKDAWDFHPDFDFGTASIPILVVDVNKDGLNDLIVGQAHDYGLDWYEQKVDGTTNGRSWTKHSIDPYNSQFHTLEWTDLDGDGEGELITGKRYRSHNGTDPGGKDLVGIYYYKWNGESFSKEVISYGIFGEGKGTGIYFELYDLTGSGRKDIIVAGKDGLYIFYNKLL</sequence>
<reference evidence="3" key="1">
    <citation type="submission" date="2016-11" db="EMBL/GenBank/DDBJ databases">
        <authorList>
            <person name="Varghese N."/>
            <person name="Submissions S."/>
        </authorList>
    </citation>
    <scope>NUCLEOTIDE SEQUENCE [LARGE SCALE GENOMIC DNA]</scope>
    <source>
        <strain evidence="3">DSM 17539</strain>
    </source>
</reference>
<dbReference type="Pfam" id="PF13517">
    <property type="entry name" value="FG-GAP_3"/>
    <property type="match status" value="2"/>
</dbReference>
<gene>
    <name evidence="2" type="ORF">SAMN03080594_1143</name>
</gene>
<dbReference type="SUPFAM" id="SSF69318">
    <property type="entry name" value="Integrin alpha N-terminal domain"/>
    <property type="match status" value="1"/>
</dbReference>
<dbReference type="PANTHER" id="PTHR46580">
    <property type="entry name" value="SENSOR KINASE-RELATED"/>
    <property type="match status" value="1"/>
</dbReference>
<accession>A0A1M5HD80</accession>
<dbReference type="Proteomes" id="UP000184406">
    <property type="component" value="Unassembled WGS sequence"/>
</dbReference>
<dbReference type="AlphaFoldDB" id="A0A1M5HD80"/>
<dbReference type="PANTHER" id="PTHR46580:SF4">
    <property type="entry name" value="ATP_GTP-BINDING PROTEIN"/>
    <property type="match status" value="1"/>
</dbReference>
<evidence type="ECO:0000256" key="1">
    <source>
        <dbReference type="ARBA" id="ARBA00022729"/>
    </source>
</evidence>
<keyword evidence="3" id="KW-1185">Reference proteome</keyword>
<proteinExistence type="predicted"/>
<name>A0A1M5HD80_9FLAO</name>
<keyword evidence="1" id="KW-0732">Signal</keyword>
<evidence type="ECO:0000313" key="3">
    <source>
        <dbReference type="Proteomes" id="UP000184406"/>
    </source>
</evidence>
<protein>
    <submittedName>
        <fullName evidence="2">Repeat domain-containing protein</fullName>
    </submittedName>
</protein>